<protein>
    <submittedName>
        <fullName evidence="6">Cellulose-binding domain protein</fullName>
    </submittedName>
</protein>
<dbReference type="Pfam" id="PF07626">
    <property type="entry name" value="PSD3"/>
    <property type="match status" value="1"/>
</dbReference>
<dbReference type="AlphaFoldDB" id="A0A0F6WAD1"/>
<dbReference type="Pfam" id="PF07637">
    <property type="entry name" value="PSD5"/>
    <property type="match status" value="1"/>
</dbReference>
<keyword evidence="7" id="KW-1185">Reference proteome</keyword>
<dbReference type="InterPro" id="IPR013042">
    <property type="entry name" value="DUF1592"/>
</dbReference>
<dbReference type="InterPro" id="IPR013039">
    <property type="entry name" value="DUF1588"/>
</dbReference>
<dbReference type="InterPro" id="IPR011478">
    <property type="entry name" value="DUF1585"/>
</dbReference>
<evidence type="ECO:0000259" key="3">
    <source>
        <dbReference type="Pfam" id="PF07627"/>
    </source>
</evidence>
<dbReference type="InterPro" id="IPR013043">
    <property type="entry name" value="DUF1595"/>
</dbReference>
<dbReference type="PROSITE" id="PS51257">
    <property type="entry name" value="PROKAR_LIPOPROTEIN"/>
    <property type="match status" value="1"/>
</dbReference>
<evidence type="ECO:0000313" key="6">
    <source>
        <dbReference type="EMBL" id="AKF11480.1"/>
    </source>
</evidence>
<evidence type="ECO:0000259" key="1">
    <source>
        <dbReference type="Pfam" id="PF07624"/>
    </source>
</evidence>
<proteinExistence type="predicted"/>
<dbReference type="RefSeq" id="WP_053238343.1">
    <property type="nucleotide sequence ID" value="NZ_CP011125.1"/>
</dbReference>
<organism evidence="6 7">
    <name type="scientific">Sandaracinus amylolyticus</name>
    <dbReference type="NCBI Taxonomy" id="927083"/>
    <lineage>
        <taxon>Bacteria</taxon>
        <taxon>Pseudomonadati</taxon>
        <taxon>Myxococcota</taxon>
        <taxon>Polyangia</taxon>
        <taxon>Polyangiales</taxon>
        <taxon>Sandaracinaceae</taxon>
        <taxon>Sandaracinus</taxon>
    </lineage>
</organism>
<reference evidence="6 7" key="1">
    <citation type="submission" date="2015-03" db="EMBL/GenBank/DDBJ databases">
        <title>Genome assembly of Sandaracinus amylolyticus DSM 53668.</title>
        <authorList>
            <person name="Sharma G."/>
            <person name="Subramanian S."/>
        </authorList>
    </citation>
    <scope>NUCLEOTIDE SEQUENCE [LARGE SCALE GENOMIC DNA]</scope>
    <source>
        <strain evidence="6 7">DSM 53668</strain>
    </source>
</reference>
<dbReference type="Pfam" id="PF07624">
    <property type="entry name" value="PSD2"/>
    <property type="match status" value="1"/>
</dbReference>
<evidence type="ECO:0000259" key="2">
    <source>
        <dbReference type="Pfam" id="PF07626"/>
    </source>
</evidence>
<feature type="domain" description="DUF1587" evidence="2">
    <location>
        <begin position="55"/>
        <end position="114"/>
    </location>
</feature>
<evidence type="ECO:0000259" key="4">
    <source>
        <dbReference type="Pfam" id="PF07631"/>
    </source>
</evidence>
<feature type="domain" description="DUF1592" evidence="4">
    <location>
        <begin position="203"/>
        <end position="331"/>
    </location>
</feature>
<accession>A0A0F6WAD1</accession>
<dbReference type="KEGG" id="samy:DB32_008629"/>
<evidence type="ECO:0000259" key="5">
    <source>
        <dbReference type="Pfam" id="PF07637"/>
    </source>
</evidence>
<gene>
    <name evidence="6" type="ORF">DB32_008629</name>
</gene>
<dbReference type="OrthoDB" id="127185at2"/>
<feature type="domain" description="DUF1585" evidence="1">
    <location>
        <begin position="466"/>
        <end position="535"/>
    </location>
</feature>
<feature type="domain" description="DUF1588" evidence="3">
    <location>
        <begin position="349"/>
        <end position="446"/>
    </location>
</feature>
<dbReference type="STRING" id="927083.DB32_008629"/>
<dbReference type="InterPro" id="IPR013036">
    <property type="entry name" value="DUF1587"/>
</dbReference>
<sequence length="544" mass="58316">MGRSTALFFGLVLALAGCEGTLLDGPTGPRGLGDRGGGGPATCGTPAVAPSAITRLTRTEYDYAIEDLLGDTSRPAREFAPDDITTGFEVGGAVSPLLVEQYLDAATSTAERATADLDALTGCAAGEACASEFIERFGRRAYRRPLTSEESASLRALYREGAALGDHRTGIQVVLEAILVSPSFLYHVEGAEPDAAPGAVMPLSGHEIASRLAFFLWRSVPDEELLDAAEAGELDDPANVEMQARRMLEDARAARGLHDFTRQWLDLDRLGTIEKDSAIHPEFDRALASDMRASIEAYVDAMLRDGGDFDALLVGDGTAYVNERLAPIYGLTGITGEELRAVEIDPSQRGGLLTQPGLLALLAKSNQSDPIHRGIFVRQRLLCQQLPPPPADVDTTPPDLMPGLTTRERFGEHRENPSCAACHSLIDPIGFGFEGYDAIGRFRATEEGQAIDASGEIVSGGDASGAFDGVIELSERLAASETVHECIARQWFRYAIGRIETAQDRCSTDAIDDAFSESGHDVRELVVALVTSDAFTHRRIPEAR</sequence>
<dbReference type="EMBL" id="CP011125">
    <property type="protein sequence ID" value="AKF11480.1"/>
    <property type="molecule type" value="Genomic_DNA"/>
</dbReference>
<feature type="domain" description="DUF1595" evidence="5">
    <location>
        <begin position="129"/>
        <end position="189"/>
    </location>
</feature>
<dbReference type="Proteomes" id="UP000034883">
    <property type="component" value="Chromosome"/>
</dbReference>
<name>A0A0F6WAD1_9BACT</name>
<dbReference type="Pfam" id="PF07627">
    <property type="entry name" value="PSCyt3"/>
    <property type="match status" value="1"/>
</dbReference>
<dbReference type="Pfam" id="PF07631">
    <property type="entry name" value="PSD4"/>
    <property type="match status" value="1"/>
</dbReference>
<evidence type="ECO:0000313" key="7">
    <source>
        <dbReference type="Proteomes" id="UP000034883"/>
    </source>
</evidence>